<evidence type="ECO:0000313" key="14">
    <source>
        <dbReference type="EMBL" id="MFC7357650.1"/>
    </source>
</evidence>
<dbReference type="InterPro" id="IPR027417">
    <property type="entry name" value="P-loop_NTPase"/>
</dbReference>
<comment type="function">
    <text evidence="1 13">Transfers the gamma-phosphate of ATP to the 4'-position of a tetraacyldisaccharide 1-phosphate intermediate (termed DS-1-P) to form tetraacyldisaccharide 1,4'-bis-phosphate (lipid IVA).</text>
</comment>
<keyword evidence="6 13" id="KW-0441">Lipid A biosynthesis</keyword>
<evidence type="ECO:0000256" key="1">
    <source>
        <dbReference type="ARBA" id="ARBA00002274"/>
    </source>
</evidence>
<evidence type="ECO:0000256" key="5">
    <source>
        <dbReference type="ARBA" id="ARBA00022516"/>
    </source>
</evidence>
<evidence type="ECO:0000256" key="7">
    <source>
        <dbReference type="ARBA" id="ARBA00022679"/>
    </source>
</evidence>
<keyword evidence="10 13" id="KW-0067">ATP-binding</keyword>
<dbReference type="EMBL" id="JBHTBN010000003">
    <property type="protein sequence ID" value="MFC7357650.1"/>
    <property type="molecule type" value="Genomic_DNA"/>
</dbReference>
<accession>A0ABW2MUU9</accession>
<keyword evidence="8 13" id="KW-0547">Nucleotide-binding</keyword>
<dbReference type="EC" id="2.7.1.130" evidence="3 13"/>
<keyword evidence="15" id="KW-1185">Reference proteome</keyword>
<evidence type="ECO:0000256" key="6">
    <source>
        <dbReference type="ARBA" id="ARBA00022556"/>
    </source>
</evidence>
<evidence type="ECO:0000256" key="4">
    <source>
        <dbReference type="ARBA" id="ARBA00016436"/>
    </source>
</evidence>
<comment type="catalytic activity">
    <reaction evidence="13">
        <text>a lipid A disaccharide + ATP = a lipid IVA + ADP + H(+)</text>
        <dbReference type="Rhea" id="RHEA:67840"/>
        <dbReference type="ChEBI" id="CHEBI:15378"/>
        <dbReference type="ChEBI" id="CHEBI:30616"/>
        <dbReference type="ChEBI" id="CHEBI:176343"/>
        <dbReference type="ChEBI" id="CHEBI:176425"/>
        <dbReference type="ChEBI" id="CHEBI:456216"/>
        <dbReference type="EC" id="2.7.1.130"/>
    </reaction>
</comment>
<sequence length="336" mass="38974">MKFLRKLLFPFAILYGIVTAFRNYFYNVGWFQSKSYRQPVICVGNLSVGGTGKSPMVAYLLSFLKDTYKVAVLSRGYKRETSGYIEVTTAHSAKQVGDEPRQCKQNFPEVTVAVCANRQLGMDHLLPEAEVVILDDAFQHRKVKASLNILLTPFDDLYIYDYMLPTGNLREPRAGMRRADIIVVTKCPEKVAYSKLQEIQFKLDLKEHQRVYFSKITYASKIYNETEALDIAYLEDKNFSLVTGIANPKPLVDFLAEKQYRFEHLNYPDHHDFTDSEIETLKKQELILTTEKDYMRLQPKLGKFAVYYLPIKTEILNDQGSFFEERILQHIKEKHS</sequence>
<keyword evidence="5 13" id="KW-0444">Lipid biosynthesis</keyword>
<comment type="similarity">
    <text evidence="13">Belongs to the LpxK family.</text>
</comment>
<proteinExistence type="inferred from homology"/>
<evidence type="ECO:0000256" key="12">
    <source>
        <dbReference type="ARBA" id="ARBA00029757"/>
    </source>
</evidence>
<dbReference type="InterPro" id="IPR003758">
    <property type="entry name" value="LpxK"/>
</dbReference>
<comment type="caution">
    <text evidence="14">The sequence shown here is derived from an EMBL/GenBank/DDBJ whole genome shotgun (WGS) entry which is preliminary data.</text>
</comment>
<dbReference type="SUPFAM" id="SSF52540">
    <property type="entry name" value="P-loop containing nucleoside triphosphate hydrolases"/>
    <property type="match status" value="1"/>
</dbReference>
<evidence type="ECO:0000313" key="15">
    <source>
        <dbReference type="Proteomes" id="UP001596415"/>
    </source>
</evidence>
<evidence type="ECO:0000256" key="10">
    <source>
        <dbReference type="ARBA" id="ARBA00022840"/>
    </source>
</evidence>
<dbReference type="GO" id="GO:0009029">
    <property type="term" value="F:lipid-A 4'-kinase activity"/>
    <property type="evidence" value="ECO:0007669"/>
    <property type="project" value="UniProtKB-EC"/>
</dbReference>
<dbReference type="Pfam" id="PF02606">
    <property type="entry name" value="LpxK"/>
    <property type="match status" value="1"/>
</dbReference>
<evidence type="ECO:0000256" key="2">
    <source>
        <dbReference type="ARBA" id="ARBA00004870"/>
    </source>
</evidence>
<comment type="caution">
    <text evidence="13">Lacks conserved residue(s) required for the propagation of feature annotation.</text>
</comment>
<keyword evidence="11 13" id="KW-0443">Lipid metabolism</keyword>
<dbReference type="RefSeq" id="WP_380217494.1">
    <property type="nucleotide sequence ID" value="NZ_JBHTBN010000003.1"/>
</dbReference>
<evidence type="ECO:0000256" key="3">
    <source>
        <dbReference type="ARBA" id="ARBA00012071"/>
    </source>
</evidence>
<dbReference type="Proteomes" id="UP001596415">
    <property type="component" value="Unassembled WGS sequence"/>
</dbReference>
<keyword evidence="7 13" id="KW-0808">Transferase</keyword>
<dbReference type="PANTHER" id="PTHR42724">
    <property type="entry name" value="TETRAACYLDISACCHARIDE 4'-KINASE"/>
    <property type="match status" value="1"/>
</dbReference>
<organism evidence="14 15">
    <name type="scientific">Jejudonia soesokkakensis</name>
    <dbReference type="NCBI Taxonomy" id="1323432"/>
    <lineage>
        <taxon>Bacteria</taxon>
        <taxon>Pseudomonadati</taxon>
        <taxon>Bacteroidota</taxon>
        <taxon>Flavobacteriia</taxon>
        <taxon>Flavobacteriales</taxon>
        <taxon>Flavobacteriaceae</taxon>
        <taxon>Jejudonia</taxon>
    </lineage>
</organism>
<evidence type="ECO:0000256" key="9">
    <source>
        <dbReference type="ARBA" id="ARBA00022777"/>
    </source>
</evidence>
<dbReference type="HAMAP" id="MF_00409">
    <property type="entry name" value="LpxK"/>
    <property type="match status" value="1"/>
</dbReference>
<dbReference type="NCBIfam" id="TIGR00682">
    <property type="entry name" value="lpxK"/>
    <property type="match status" value="1"/>
</dbReference>
<reference evidence="15" key="1">
    <citation type="journal article" date="2019" name="Int. J. Syst. Evol. Microbiol.">
        <title>The Global Catalogue of Microorganisms (GCM) 10K type strain sequencing project: providing services to taxonomists for standard genome sequencing and annotation.</title>
        <authorList>
            <consortium name="The Broad Institute Genomics Platform"/>
            <consortium name="The Broad Institute Genome Sequencing Center for Infectious Disease"/>
            <person name="Wu L."/>
            <person name="Ma J."/>
        </authorList>
    </citation>
    <scope>NUCLEOTIDE SEQUENCE [LARGE SCALE GENOMIC DNA]</scope>
    <source>
        <strain evidence="15">CGMCC 1.16306</strain>
    </source>
</reference>
<comment type="pathway">
    <text evidence="2 13">Glycolipid biosynthesis; lipid IV(A) biosynthesis; lipid IV(A) from (3R)-3-hydroxytetradecanoyl-[acyl-carrier-protein] and UDP-N-acetyl-alpha-D-glucosamine: step 6/6.</text>
</comment>
<gene>
    <name evidence="13 14" type="primary">lpxK</name>
    <name evidence="14" type="ORF">ACFQO1_08125</name>
</gene>
<keyword evidence="9 13" id="KW-0418">Kinase</keyword>
<evidence type="ECO:0000256" key="8">
    <source>
        <dbReference type="ARBA" id="ARBA00022741"/>
    </source>
</evidence>
<dbReference type="PANTHER" id="PTHR42724:SF1">
    <property type="entry name" value="TETRAACYLDISACCHARIDE 4'-KINASE, MITOCHONDRIAL-RELATED"/>
    <property type="match status" value="1"/>
</dbReference>
<name>A0ABW2MUU9_9FLAO</name>
<evidence type="ECO:0000256" key="13">
    <source>
        <dbReference type="HAMAP-Rule" id="MF_00409"/>
    </source>
</evidence>
<evidence type="ECO:0000256" key="11">
    <source>
        <dbReference type="ARBA" id="ARBA00023098"/>
    </source>
</evidence>
<protein>
    <recommendedName>
        <fullName evidence="4 13">Tetraacyldisaccharide 4'-kinase</fullName>
        <ecNumber evidence="3 13">2.7.1.130</ecNumber>
    </recommendedName>
    <alternativeName>
        <fullName evidence="12 13">Lipid A 4'-kinase</fullName>
    </alternativeName>
</protein>